<reference evidence="1 2" key="1">
    <citation type="submission" date="2024-01" db="EMBL/GenBank/DDBJ databases">
        <title>The genomes of 5 underutilized Papilionoideae crops provide insights into root nodulation and disease resistanc.</title>
        <authorList>
            <person name="Yuan L."/>
        </authorList>
    </citation>
    <scope>NUCLEOTIDE SEQUENCE [LARGE SCALE GENOMIC DNA]</scope>
    <source>
        <strain evidence="1">ZHUSHIDOU_FW_LH</strain>
        <tissue evidence="1">Leaf</tissue>
    </source>
</reference>
<dbReference type="EMBL" id="JAYWIO010000006">
    <property type="protein sequence ID" value="KAK7255838.1"/>
    <property type="molecule type" value="Genomic_DNA"/>
</dbReference>
<evidence type="ECO:0000313" key="2">
    <source>
        <dbReference type="Proteomes" id="UP001372338"/>
    </source>
</evidence>
<evidence type="ECO:0000313" key="1">
    <source>
        <dbReference type="EMBL" id="KAK7255838.1"/>
    </source>
</evidence>
<accession>A0AAN9EEN5</accession>
<organism evidence="1 2">
    <name type="scientific">Crotalaria pallida</name>
    <name type="common">Smooth rattlebox</name>
    <name type="synonym">Crotalaria striata</name>
    <dbReference type="NCBI Taxonomy" id="3830"/>
    <lineage>
        <taxon>Eukaryota</taxon>
        <taxon>Viridiplantae</taxon>
        <taxon>Streptophyta</taxon>
        <taxon>Embryophyta</taxon>
        <taxon>Tracheophyta</taxon>
        <taxon>Spermatophyta</taxon>
        <taxon>Magnoliopsida</taxon>
        <taxon>eudicotyledons</taxon>
        <taxon>Gunneridae</taxon>
        <taxon>Pentapetalae</taxon>
        <taxon>rosids</taxon>
        <taxon>fabids</taxon>
        <taxon>Fabales</taxon>
        <taxon>Fabaceae</taxon>
        <taxon>Papilionoideae</taxon>
        <taxon>50 kb inversion clade</taxon>
        <taxon>genistoids sensu lato</taxon>
        <taxon>core genistoids</taxon>
        <taxon>Crotalarieae</taxon>
        <taxon>Crotalaria</taxon>
    </lineage>
</organism>
<gene>
    <name evidence="1" type="ORF">RIF29_29261</name>
</gene>
<comment type="caution">
    <text evidence="1">The sequence shown here is derived from an EMBL/GenBank/DDBJ whole genome shotgun (WGS) entry which is preliminary data.</text>
</comment>
<keyword evidence="2" id="KW-1185">Reference proteome</keyword>
<protein>
    <submittedName>
        <fullName evidence="1">Uncharacterized protein</fullName>
    </submittedName>
</protein>
<proteinExistence type="predicted"/>
<dbReference type="AlphaFoldDB" id="A0AAN9EEN5"/>
<name>A0AAN9EEN5_CROPI</name>
<sequence length="218" mass="24676">MPSFSSNLLNHTNSLCNIQDHSSSSIQGARHAQFGLTPSDIPFNNKQVQPEIHLFGFQRLDQAAQPVRPIYKNDNVEYCISSWQDYSHLSDSHESIQETKGQVFHATNGIEEYCNFCQEDYSHLSDTDDSNNNSSSCMAETSLVNEEFGNSSQNSYIFHSRKEDVELGQPLPSLGFHVPQPAIPVGPRFQAEIPQREGITSIRQYNMEDNSKWFANEI</sequence>
<dbReference type="Proteomes" id="UP001372338">
    <property type="component" value="Unassembled WGS sequence"/>
</dbReference>